<reference evidence="5" key="1">
    <citation type="journal article" date="2019" name="Int. J. Syst. Evol. Microbiol.">
        <title>The Global Catalogue of Microorganisms (GCM) 10K type strain sequencing project: providing services to taxonomists for standard genome sequencing and annotation.</title>
        <authorList>
            <consortium name="The Broad Institute Genomics Platform"/>
            <consortium name="The Broad Institute Genome Sequencing Center for Infectious Disease"/>
            <person name="Wu L."/>
            <person name="Ma J."/>
        </authorList>
    </citation>
    <scope>NUCLEOTIDE SEQUENCE [LARGE SCALE GENOMIC DNA]</scope>
    <source>
        <strain evidence="5">CCUG 58412</strain>
    </source>
</reference>
<dbReference type="CDD" id="cd00796">
    <property type="entry name" value="INT_Rci_Hp1_C"/>
    <property type="match status" value="1"/>
</dbReference>
<dbReference type="Gene3D" id="1.10.443.10">
    <property type="entry name" value="Intergrase catalytic core"/>
    <property type="match status" value="1"/>
</dbReference>
<protein>
    <submittedName>
        <fullName evidence="4">Integrase</fullName>
    </submittedName>
</protein>
<dbReference type="InterPro" id="IPR013762">
    <property type="entry name" value="Integrase-like_cat_sf"/>
</dbReference>
<dbReference type="InterPro" id="IPR002104">
    <property type="entry name" value="Integrase_catalytic"/>
</dbReference>
<evidence type="ECO:0000256" key="2">
    <source>
        <dbReference type="ARBA" id="ARBA00023172"/>
    </source>
</evidence>
<dbReference type="Proteomes" id="UP001597128">
    <property type="component" value="Unassembled WGS sequence"/>
</dbReference>
<sequence length="328" mass="37871">MKNITKRGKYSYRVRVYVNGSTETETFDTLKDAQIWRDMKKARIALDPDKQQISNARIKQREAKSSTLLKAIERYEKEVTPKKKGAKVELTRTNKLKKTSIAKKSIYAIHPSDVLEVLDEIGFSENNKRKYASLISHIFKTAKQEWRMNVHNPVAGEITLPSNGKARDRRLKEGELEQLEKLLTGQLKQYLRLAIETGMRRSELLNLTWDQVDLKKVTIWLTDTKNGESRAVPLSTKARLALEELKGLDKTKIFTMTPFQLRKGWEKVRTQLNLGDLRIHDLRHEATSRFFEKGLNVIEAASITGHKSLTMLKRYTHLNPTDLAKKLD</sequence>
<comment type="caution">
    <text evidence="4">The sequence shown here is derived from an EMBL/GenBank/DDBJ whole genome shotgun (WGS) entry which is preliminary data.</text>
</comment>
<keyword evidence="2" id="KW-0233">DNA recombination</keyword>
<evidence type="ECO:0000256" key="1">
    <source>
        <dbReference type="ARBA" id="ARBA00022908"/>
    </source>
</evidence>
<dbReference type="PANTHER" id="PTHR30349">
    <property type="entry name" value="PHAGE INTEGRASE-RELATED"/>
    <property type="match status" value="1"/>
</dbReference>
<proteinExistence type="predicted"/>
<feature type="domain" description="Tyr recombinase" evidence="3">
    <location>
        <begin position="169"/>
        <end position="328"/>
    </location>
</feature>
<dbReference type="InterPro" id="IPR050090">
    <property type="entry name" value="Tyrosine_recombinase_XerCD"/>
</dbReference>
<name>A0ABW3F5X0_9PROT</name>
<keyword evidence="1" id="KW-0229">DNA integration</keyword>
<evidence type="ECO:0000313" key="5">
    <source>
        <dbReference type="Proteomes" id="UP001597128"/>
    </source>
</evidence>
<accession>A0ABW3F5X0</accession>
<dbReference type="InterPro" id="IPR011010">
    <property type="entry name" value="DNA_brk_join_enz"/>
</dbReference>
<keyword evidence="5" id="KW-1185">Reference proteome</keyword>
<dbReference type="PANTHER" id="PTHR30349:SF94">
    <property type="entry name" value="INTEGRASE_RECOMBINASE HI_1414-RELATED"/>
    <property type="match status" value="1"/>
</dbReference>
<dbReference type="Pfam" id="PF00589">
    <property type="entry name" value="Phage_integrase"/>
    <property type="match status" value="1"/>
</dbReference>
<organism evidence="4 5">
    <name type="scientific">Methylophilus luteus</name>
    <dbReference type="NCBI Taxonomy" id="640108"/>
    <lineage>
        <taxon>Bacteria</taxon>
        <taxon>Pseudomonadati</taxon>
        <taxon>Pseudomonadota</taxon>
        <taxon>Betaproteobacteria</taxon>
        <taxon>Nitrosomonadales</taxon>
        <taxon>Methylophilaceae</taxon>
        <taxon>Methylophilus</taxon>
    </lineage>
</organism>
<dbReference type="PROSITE" id="PS51898">
    <property type="entry name" value="TYR_RECOMBINASE"/>
    <property type="match status" value="1"/>
</dbReference>
<evidence type="ECO:0000313" key="4">
    <source>
        <dbReference type="EMBL" id="MFD0912705.1"/>
    </source>
</evidence>
<dbReference type="EMBL" id="JBHTKB010000001">
    <property type="protein sequence ID" value="MFD0912705.1"/>
    <property type="molecule type" value="Genomic_DNA"/>
</dbReference>
<gene>
    <name evidence="4" type="ORF">ACFQ1Z_04025</name>
</gene>
<dbReference type="RefSeq" id="WP_379057162.1">
    <property type="nucleotide sequence ID" value="NZ_JBHTKB010000001.1"/>
</dbReference>
<evidence type="ECO:0000259" key="3">
    <source>
        <dbReference type="PROSITE" id="PS51898"/>
    </source>
</evidence>
<dbReference type="SUPFAM" id="SSF56349">
    <property type="entry name" value="DNA breaking-rejoining enzymes"/>
    <property type="match status" value="1"/>
</dbReference>